<name>A0ABN3UJB3_9ACTN</name>
<sequence>MLGIGAEQLLQSPRHAQGSRARQVVQSVHAGHSPDMFDGGAQALWRLPLDKVHDVRGHLPPILTEDPRQLF</sequence>
<evidence type="ECO:0000313" key="2">
    <source>
        <dbReference type="EMBL" id="GAA2733985.1"/>
    </source>
</evidence>
<evidence type="ECO:0000256" key="1">
    <source>
        <dbReference type="SAM" id="MobiDB-lite"/>
    </source>
</evidence>
<feature type="region of interest" description="Disordered" evidence="1">
    <location>
        <begin position="1"/>
        <end position="22"/>
    </location>
</feature>
<dbReference type="RefSeq" id="WP_344454429.1">
    <property type="nucleotide sequence ID" value="NZ_BAAATZ010000027.1"/>
</dbReference>
<reference evidence="2 3" key="1">
    <citation type="journal article" date="2019" name="Int. J. Syst. Evol. Microbiol.">
        <title>The Global Catalogue of Microorganisms (GCM) 10K type strain sequencing project: providing services to taxonomists for standard genome sequencing and annotation.</title>
        <authorList>
            <consortium name="The Broad Institute Genomics Platform"/>
            <consortium name="The Broad Institute Genome Sequencing Center for Infectious Disease"/>
            <person name="Wu L."/>
            <person name="Ma J."/>
        </authorList>
    </citation>
    <scope>NUCLEOTIDE SEQUENCE [LARGE SCALE GENOMIC DNA]</scope>
    <source>
        <strain evidence="2 3">JCM 8201</strain>
    </source>
</reference>
<dbReference type="Proteomes" id="UP001501842">
    <property type="component" value="Unassembled WGS sequence"/>
</dbReference>
<proteinExistence type="predicted"/>
<accession>A0ABN3UJB3</accession>
<organism evidence="2 3">
    <name type="scientific">Actinocorallia aurantiaca</name>
    <dbReference type="NCBI Taxonomy" id="46204"/>
    <lineage>
        <taxon>Bacteria</taxon>
        <taxon>Bacillati</taxon>
        <taxon>Actinomycetota</taxon>
        <taxon>Actinomycetes</taxon>
        <taxon>Streptosporangiales</taxon>
        <taxon>Thermomonosporaceae</taxon>
        <taxon>Actinocorallia</taxon>
    </lineage>
</organism>
<evidence type="ECO:0000313" key="3">
    <source>
        <dbReference type="Proteomes" id="UP001501842"/>
    </source>
</evidence>
<comment type="caution">
    <text evidence="2">The sequence shown here is derived from an EMBL/GenBank/DDBJ whole genome shotgun (WGS) entry which is preliminary data.</text>
</comment>
<gene>
    <name evidence="2" type="ORF">GCM10010439_55350</name>
</gene>
<keyword evidence="3" id="KW-1185">Reference proteome</keyword>
<dbReference type="EMBL" id="BAAATZ010000027">
    <property type="protein sequence ID" value="GAA2733985.1"/>
    <property type="molecule type" value="Genomic_DNA"/>
</dbReference>
<protein>
    <submittedName>
        <fullName evidence="2">Uncharacterized protein</fullName>
    </submittedName>
</protein>